<feature type="region of interest" description="Disordered" evidence="2">
    <location>
        <begin position="147"/>
        <end position="182"/>
    </location>
</feature>
<comment type="caution">
    <text evidence="4">The sequence shown here is derived from an EMBL/GenBank/DDBJ whole genome shotgun (WGS) entry which is preliminary data.</text>
</comment>
<dbReference type="InterPro" id="IPR053233">
    <property type="entry name" value="ABRA-related"/>
</dbReference>
<dbReference type="PANTHER" id="PTHR21715:SF0">
    <property type="entry name" value="RH04127P"/>
    <property type="match status" value="1"/>
</dbReference>
<keyword evidence="1" id="KW-0175">Coiled coil</keyword>
<dbReference type="Proteomes" id="UP000801492">
    <property type="component" value="Unassembled WGS sequence"/>
</dbReference>
<dbReference type="CDD" id="cd00201">
    <property type="entry name" value="WW"/>
    <property type="match status" value="1"/>
</dbReference>
<dbReference type="Gene3D" id="3.30.1470.10">
    <property type="entry name" value="Photosystem I PsaD, reaction center subunit II"/>
    <property type="match status" value="1"/>
</dbReference>
<reference evidence="4" key="1">
    <citation type="submission" date="2019-08" db="EMBL/GenBank/DDBJ databases">
        <title>The genome of the North American firefly Photinus pyralis.</title>
        <authorList>
            <consortium name="Photinus pyralis genome working group"/>
            <person name="Fallon T.R."/>
            <person name="Sander Lower S.E."/>
            <person name="Weng J.-K."/>
        </authorList>
    </citation>
    <scope>NUCLEOTIDE SEQUENCE</scope>
    <source>
        <strain evidence="4">TRF0915ILg1</strain>
        <tissue evidence="4">Whole body</tissue>
    </source>
</reference>
<gene>
    <name evidence="4" type="ORF">ILUMI_08625</name>
</gene>
<feature type="compositionally biased region" description="Polar residues" evidence="2">
    <location>
        <begin position="281"/>
        <end position="291"/>
    </location>
</feature>
<dbReference type="EMBL" id="VTPC01004063">
    <property type="protein sequence ID" value="KAF2897548.1"/>
    <property type="molecule type" value="Genomic_DNA"/>
</dbReference>
<feature type="coiled-coil region" evidence="1">
    <location>
        <begin position="415"/>
        <end position="562"/>
    </location>
</feature>
<feature type="compositionally biased region" description="Polar residues" evidence="2">
    <location>
        <begin position="230"/>
        <end position="246"/>
    </location>
</feature>
<keyword evidence="5" id="KW-1185">Reference proteome</keyword>
<accession>A0A8K0D1A9</accession>
<dbReference type="InterPro" id="IPR001202">
    <property type="entry name" value="WW_dom"/>
</dbReference>
<feature type="domain" description="WW" evidence="3">
    <location>
        <begin position="52"/>
        <end position="86"/>
    </location>
</feature>
<feature type="region of interest" description="Disordered" evidence="2">
    <location>
        <begin position="333"/>
        <end position="399"/>
    </location>
</feature>
<evidence type="ECO:0000313" key="4">
    <source>
        <dbReference type="EMBL" id="KAF2897548.1"/>
    </source>
</evidence>
<dbReference type="AlphaFoldDB" id="A0A8K0D1A9"/>
<feature type="compositionally biased region" description="Basic and acidic residues" evidence="2">
    <location>
        <begin position="248"/>
        <end position="276"/>
    </location>
</feature>
<feature type="compositionally biased region" description="Basic and acidic residues" evidence="2">
    <location>
        <begin position="334"/>
        <end position="370"/>
    </location>
</feature>
<dbReference type="InterPro" id="IPR036020">
    <property type="entry name" value="WW_dom_sf"/>
</dbReference>
<dbReference type="Pfam" id="PF00397">
    <property type="entry name" value="WW"/>
    <property type="match status" value="1"/>
</dbReference>
<evidence type="ECO:0000256" key="1">
    <source>
        <dbReference type="SAM" id="Coils"/>
    </source>
</evidence>
<evidence type="ECO:0000259" key="3">
    <source>
        <dbReference type="PROSITE" id="PS50020"/>
    </source>
</evidence>
<dbReference type="PANTHER" id="PTHR21715">
    <property type="entry name" value="RH04127P"/>
    <property type="match status" value="1"/>
</dbReference>
<organism evidence="4 5">
    <name type="scientific">Ignelater luminosus</name>
    <name type="common">Cucubano</name>
    <name type="synonym">Pyrophorus luminosus</name>
    <dbReference type="NCBI Taxonomy" id="2038154"/>
    <lineage>
        <taxon>Eukaryota</taxon>
        <taxon>Metazoa</taxon>
        <taxon>Ecdysozoa</taxon>
        <taxon>Arthropoda</taxon>
        <taxon>Hexapoda</taxon>
        <taxon>Insecta</taxon>
        <taxon>Pterygota</taxon>
        <taxon>Neoptera</taxon>
        <taxon>Endopterygota</taxon>
        <taxon>Coleoptera</taxon>
        <taxon>Polyphaga</taxon>
        <taxon>Elateriformia</taxon>
        <taxon>Elateroidea</taxon>
        <taxon>Elateridae</taxon>
        <taxon>Agrypninae</taxon>
        <taxon>Pyrophorini</taxon>
        <taxon>Ignelater</taxon>
    </lineage>
</organism>
<evidence type="ECO:0000256" key="2">
    <source>
        <dbReference type="SAM" id="MobiDB-lite"/>
    </source>
</evidence>
<dbReference type="PROSITE" id="PS01159">
    <property type="entry name" value="WW_DOMAIN_1"/>
    <property type="match status" value="1"/>
</dbReference>
<dbReference type="SMART" id="SM00456">
    <property type="entry name" value="WW"/>
    <property type="match status" value="1"/>
</dbReference>
<feature type="region of interest" description="Disordered" evidence="2">
    <location>
        <begin position="99"/>
        <end position="135"/>
    </location>
</feature>
<feature type="non-terminal residue" evidence="4">
    <location>
        <position position="1"/>
    </location>
</feature>
<dbReference type="SUPFAM" id="SSF51045">
    <property type="entry name" value="WW domain"/>
    <property type="match status" value="1"/>
</dbReference>
<sequence length="592" mass="68652">MTTTSQTVICEEIFDDTSHPSASEIRDYASKIGIDPDSEPQLLPLAEEGLMKPLPPGWKPCLDDKRKVYYYHNNLTGKTQWEHPLDDIYRGLVVRARTESQSLSLGEPTEDATYTRDDLPSYEEPPPLPFGKLKKDIRLSPLKSKPKLITNVGSDNINPPVQIKLPKQKSEERPSSATPTRKINLSLFSSFDEKNSKYDKHPQKIYKQELTLTGGGSMFLKTNTKKENDLTPSPVQTKNEPQNQLRSILRENSRNTDIDKLASVDKIDREDDDKKSVRFNMESNPDMSFTFSDESESEESSDKNKIGDIINVKITNNKTQAKSRFSVFPVPDFLQDKSETSNSPHEENDSEDKIPRNLKLVKPDPTDFIKPELQSDEVKQTKDTLTTDSEDDSVIKEQGKNFNIIETSSEKDMEFKSELNKIEEMNENNENQQEAFSEQVEDEIQKYKDELYKIQKSEIEQLLMQEKAKHEAAIKLELENLKEEMENRFSGVLTEEKYHLESDLEKRKAELQEHFKLEEQKWERLLMETFDVKKREIENLYKERLELVERELEEKLEKSRDELIVSHNAILDQIKQNHAAVIDELQRDFKAE</sequence>
<evidence type="ECO:0000313" key="5">
    <source>
        <dbReference type="Proteomes" id="UP000801492"/>
    </source>
</evidence>
<feature type="region of interest" description="Disordered" evidence="2">
    <location>
        <begin position="221"/>
        <end position="303"/>
    </location>
</feature>
<name>A0A8K0D1A9_IGNLU</name>
<proteinExistence type="predicted"/>
<protein>
    <recommendedName>
        <fullName evidence="3">WW domain-containing protein</fullName>
    </recommendedName>
</protein>
<dbReference type="PROSITE" id="PS50020">
    <property type="entry name" value="WW_DOMAIN_2"/>
    <property type="match status" value="1"/>
</dbReference>
<dbReference type="OrthoDB" id="6782064at2759"/>